<protein>
    <submittedName>
        <fullName evidence="1">Uncharacterized protein</fullName>
    </submittedName>
</protein>
<sequence>MLARVQATGVPIAVPVFWAYHLPSKVKALWDRTRRNPLHTKSMYVSPWPALMSTSRTLSTPNSCGIRVYKLSTSIDARWYPSSHCIS</sequence>
<proteinExistence type="predicted"/>
<organism evidence="1 2">
    <name type="scientific">Engystomops pustulosus</name>
    <name type="common">Tungara frog</name>
    <name type="synonym">Physalaemus pustulosus</name>
    <dbReference type="NCBI Taxonomy" id="76066"/>
    <lineage>
        <taxon>Eukaryota</taxon>
        <taxon>Metazoa</taxon>
        <taxon>Chordata</taxon>
        <taxon>Craniata</taxon>
        <taxon>Vertebrata</taxon>
        <taxon>Euteleostomi</taxon>
        <taxon>Amphibia</taxon>
        <taxon>Batrachia</taxon>
        <taxon>Anura</taxon>
        <taxon>Neobatrachia</taxon>
        <taxon>Hyloidea</taxon>
        <taxon>Leptodactylidae</taxon>
        <taxon>Leiuperinae</taxon>
        <taxon>Engystomops</taxon>
    </lineage>
</organism>
<accession>A0AAV7DBA4</accession>
<keyword evidence="2" id="KW-1185">Reference proteome</keyword>
<dbReference type="EMBL" id="WNYA01000001">
    <property type="protein sequence ID" value="KAG8594051.1"/>
    <property type="molecule type" value="Genomic_DNA"/>
</dbReference>
<dbReference type="AlphaFoldDB" id="A0AAV7DBA4"/>
<reference evidence="1" key="1">
    <citation type="thesis" date="2020" institute="ProQuest LLC" country="789 East Eisenhower Parkway, Ann Arbor, MI, USA">
        <title>Comparative Genomics and Chromosome Evolution.</title>
        <authorList>
            <person name="Mudd A.B."/>
        </authorList>
    </citation>
    <scope>NUCLEOTIDE SEQUENCE</scope>
    <source>
        <strain evidence="1">237g6f4</strain>
        <tissue evidence="1">Blood</tissue>
    </source>
</reference>
<comment type="caution">
    <text evidence="1">The sequence shown here is derived from an EMBL/GenBank/DDBJ whole genome shotgun (WGS) entry which is preliminary data.</text>
</comment>
<gene>
    <name evidence="1" type="ORF">GDO81_001037</name>
</gene>
<evidence type="ECO:0000313" key="1">
    <source>
        <dbReference type="EMBL" id="KAG8594051.1"/>
    </source>
</evidence>
<dbReference type="Proteomes" id="UP000824782">
    <property type="component" value="Unassembled WGS sequence"/>
</dbReference>
<evidence type="ECO:0000313" key="2">
    <source>
        <dbReference type="Proteomes" id="UP000824782"/>
    </source>
</evidence>
<name>A0AAV7DBA4_ENGPU</name>